<gene>
    <name evidence="2" type="ORF">EVAR_99455_1</name>
</gene>
<keyword evidence="3" id="KW-1185">Reference proteome</keyword>
<accession>A0A4C2A924</accession>
<evidence type="ECO:0000313" key="3">
    <source>
        <dbReference type="Proteomes" id="UP000299102"/>
    </source>
</evidence>
<proteinExistence type="predicted"/>
<evidence type="ECO:0000256" key="1">
    <source>
        <dbReference type="SAM" id="MobiDB-lite"/>
    </source>
</evidence>
<evidence type="ECO:0000313" key="2">
    <source>
        <dbReference type="EMBL" id="GBP97196.1"/>
    </source>
</evidence>
<reference evidence="2 3" key="1">
    <citation type="journal article" date="2019" name="Commun. Biol.">
        <title>The bagworm genome reveals a unique fibroin gene that provides high tensile strength.</title>
        <authorList>
            <person name="Kono N."/>
            <person name="Nakamura H."/>
            <person name="Ohtoshi R."/>
            <person name="Tomita M."/>
            <person name="Numata K."/>
            <person name="Arakawa K."/>
        </authorList>
    </citation>
    <scope>NUCLEOTIDE SEQUENCE [LARGE SCALE GENOMIC DNA]</scope>
</reference>
<protein>
    <submittedName>
        <fullName evidence="2">Uncharacterized protein</fullName>
    </submittedName>
</protein>
<feature type="region of interest" description="Disordered" evidence="1">
    <location>
        <begin position="1"/>
        <end position="48"/>
    </location>
</feature>
<feature type="compositionally biased region" description="Basic and acidic residues" evidence="1">
    <location>
        <begin position="1"/>
        <end position="18"/>
    </location>
</feature>
<dbReference type="EMBL" id="BGZK01002893">
    <property type="protein sequence ID" value="GBP97196.1"/>
    <property type="molecule type" value="Genomic_DNA"/>
</dbReference>
<name>A0A4C2A924_EUMVA</name>
<comment type="caution">
    <text evidence="2">The sequence shown here is derived from an EMBL/GenBank/DDBJ whole genome shotgun (WGS) entry which is preliminary data.</text>
</comment>
<sequence length="106" mass="11900">MDPETTRVGRGRGERSRVNNETWPLSRPPGARARQRREPRGNRNSFANFTAGGIASNYILRQSAEEIDDDNDWNVPAHDLMAAISEPARATAPAFRLTTLQRKLIN</sequence>
<dbReference type="Proteomes" id="UP000299102">
    <property type="component" value="Unassembled WGS sequence"/>
</dbReference>
<dbReference type="AlphaFoldDB" id="A0A4C2A924"/>
<organism evidence="2 3">
    <name type="scientific">Eumeta variegata</name>
    <name type="common">Bagworm moth</name>
    <name type="synonym">Eumeta japonica</name>
    <dbReference type="NCBI Taxonomy" id="151549"/>
    <lineage>
        <taxon>Eukaryota</taxon>
        <taxon>Metazoa</taxon>
        <taxon>Ecdysozoa</taxon>
        <taxon>Arthropoda</taxon>
        <taxon>Hexapoda</taxon>
        <taxon>Insecta</taxon>
        <taxon>Pterygota</taxon>
        <taxon>Neoptera</taxon>
        <taxon>Endopterygota</taxon>
        <taxon>Lepidoptera</taxon>
        <taxon>Glossata</taxon>
        <taxon>Ditrysia</taxon>
        <taxon>Tineoidea</taxon>
        <taxon>Psychidae</taxon>
        <taxon>Oiketicinae</taxon>
        <taxon>Eumeta</taxon>
    </lineage>
</organism>